<evidence type="ECO:0000313" key="1">
    <source>
        <dbReference type="EMBL" id="OOK80855.1"/>
    </source>
</evidence>
<name>A0A1V3XNS2_MYCKA</name>
<dbReference type="InterPro" id="IPR038332">
    <property type="entry name" value="PPE_sf"/>
</dbReference>
<sequence length="47" mass="5668">MNFSVLPPEINSFRMFSGAGSGRCWRRRRRGLGWLMSWGRRRRRLGR</sequence>
<dbReference type="EMBL" id="MVBN01000002">
    <property type="protein sequence ID" value="OOK80855.1"/>
    <property type="molecule type" value="Genomic_DNA"/>
</dbReference>
<dbReference type="AlphaFoldDB" id="A0A1V3XNS2"/>
<reference evidence="1 2" key="1">
    <citation type="submission" date="2017-02" db="EMBL/GenBank/DDBJ databases">
        <title>Complete genome sequences of Mycobacterium kansasii strains isolated from rhesus macaques.</title>
        <authorList>
            <person name="Panda A."/>
            <person name="Nagaraj S."/>
            <person name="Zhao X."/>
            <person name="Tettelin H."/>
            <person name="Detolla L.J."/>
        </authorList>
    </citation>
    <scope>NUCLEOTIDE SEQUENCE [LARGE SCALE GENOMIC DNA]</scope>
    <source>
        <strain evidence="1 2">11-3469</strain>
    </source>
</reference>
<organism evidence="1 2">
    <name type="scientific">Mycobacterium kansasii</name>
    <dbReference type="NCBI Taxonomy" id="1768"/>
    <lineage>
        <taxon>Bacteria</taxon>
        <taxon>Bacillati</taxon>
        <taxon>Actinomycetota</taxon>
        <taxon>Actinomycetes</taxon>
        <taxon>Mycobacteriales</taxon>
        <taxon>Mycobacteriaceae</taxon>
        <taxon>Mycobacterium</taxon>
    </lineage>
</organism>
<dbReference type="SUPFAM" id="SSF140459">
    <property type="entry name" value="PE/PPE dimer-like"/>
    <property type="match status" value="1"/>
</dbReference>
<accession>A0A1V3XNS2</accession>
<evidence type="ECO:0000313" key="2">
    <source>
        <dbReference type="Proteomes" id="UP000188532"/>
    </source>
</evidence>
<gene>
    <name evidence="1" type="ORF">BZL29_1675</name>
</gene>
<protein>
    <submittedName>
        <fullName evidence="1">Uncharacterized protein</fullName>
    </submittedName>
</protein>
<dbReference type="Proteomes" id="UP000188532">
    <property type="component" value="Unassembled WGS sequence"/>
</dbReference>
<proteinExistence type="predicted"/>
<comment type="caution">
    <text evidence="1">The sequence shown here is derived from an EMBL/GenBank/DDBJ whole genome shotgun (WGS) entry which is preliminary data.</text>
</comment>